<dbReference type="InterPro" id="IPR041489">
    <property type="entry name" value="PDZ_6"/>
</dbReference>
<reference evidence="7" key="1">
    <citation type="submission" date="2022-07" db="EMBL/GenBank/DDBJ databases">
        <authorList>
            <person name="Macas J."/>
            <person name="Novak P."/>
            <person name="Neumann P."/>
        </authorList>
    </citation>
    <scope>NUCLEOTIDE SEQUENCE</scope>
</reference>
<dbReference type="Pfam" id="PF17820">
    <property type="entry name" value="PDZ_6"/>
    <property type="match status" value="1"/>
</dbReference>
<evidence type="ECO:0000256" key="5">
    <source>
        <dbReference type="ARBA" id="ARBA00023242"/>
    </source>
</evidence>
<comment type="function">
    <text evidence="1">Nuclear serine protease which mediates apoptosis.</text>
</comment>
<dbReference type="PANTHER" id="PTHR46366">
    <property type="entry name" value="PRO-APOPTOTIC SERINE PROTEASE NMA111"/>
    <property type="match status" value="1"/>
</dbReference>
<accession>A0A9P1EGT6</accession>
<evidence type="ECO:0000313" key="7">
    <source>
        <dbReference type="EMBL" id="CAH9105523.1"/>
    </source>
</evidence>
<dbReference type="PANTHER" id="PTHR46366:SF1">
    <property type="entry name" value="PDZ DOMAIN-CONTAINING PROTEIN C1685.05"/>
    <property type="match status" value="1"/>
</dbReference>
<dbReference type="InterPro" id="IPR009003">
    <property type="entry name" value="Peptidase_S1_PA"/>
</dbReference>
<dbReference type="Pfam" id="PF12812">
    <property type="entry name" value="PDZ_1"/>
    <property type="match status" value="2"/>
</dbReference>
<comment type="subcellular location">
    <subcellularLocation>
        <location evidence="2">Nucleus</location>
    </subcellularLocation>
</comment>
<dbReference type="InterPro" id="IPR036034">
    <property type="entry name" value="PDZ_sf"/>
</dbReference>
<dbReference type="SUPFAM" id="SSF50156">
    <property type="entry name" value="PDZ domain-like"/>
    <property type="match status" value="3"/>
</dbReference>
<dbReference type="GO" id="GO:0008233">
    <property type="term" value="F:peptidase activity"/>
    <property type="evidence" value="ECO:0007669"/>
    <property type="project" value="UniProtKB-KW"/>
</dbReference>
<dbReference type="PROSITE" id="PS50106">
    <property type="entry name" value="PDZ"/>
    <property type="match status" value="1"/>
</dbReference>
<dbReference type="GO" id="GO:0006508">
    <property type="term" value="P:proteolysis"/>
    <property type="evidence" value="ECO:0007669"/>
    <property type="project" value="UniProtKB-KW"/>
</dbReference>
<dbReference type="Proteomes" id="UP001152484">
    <property type="component" value="Unassembled WGS sequence"/>
</dbReference>
<feature type="domain" description="PDZ" evidence="6">
    <location>
        <begin position="1"/>
        <end position="62"/>
    </location>
</feature>
<evidence type="ECO:0000256" key="1">
    <source>
        <dbReference type="ARBA" id="ARBA00002558"/>
    </source>
</evidence>
<dbReference type="Gene3D" id="2.30.42.10">
    <property type="match status" value="3"/>
</dbReference>
<protein>
    <recommendedName>
        <fullName evidence="3">Pro-apoptotic serine protease NMA111</fullName>
    </recommendedName>
    <alternativeName>
        <fullName evidence="4">Pro-apoptotic serine protease nma111</fullName>
    </alternativeName>
</protein>
<evidence type="ECO:0000313" key="8">
    <source>
        <dbReference type="Proteomes" id="UP001152484"/>
    </source>
</evidence>
<gene>
    <name evidence="7" type="ORF">CEURO_LOCUS16931</name>
</gene>
<evidence type="ECO:0000256" key="4">
    <source>
        <dbReference type="ARBA" id="ARBA00021524"/>
    </source>
</evidence>
<dbReference type="CDD" id="cd06787">
    <property type="entry name" value="cpPDZ_AthDEGP7-like"/>
    <property type="match status" value="1"/>
</dbReference>
<comment type="caution">
    <text evidence="7">The sequence shown here is derived from an EMBL/GenBank/DDBJ whole genome shotgun (WGS) entry which is preliminary data.</text>
</comment>
<sequence>MDETGMLVVESVVPGGPADDYLEPGDILFHINGEVITRFLKLEMILDDNVGQQIELQIERGGISMTIQLLVQDLHSITPDYFLEVSGAVIHPLSYQQARNFHFQCGLVYVAKPGYMLFRAGVPRHSIIKKFAGEDILRLEDLISVLYKLSSGARVPLEYINYTNRHQRKFVLVTLDRHEWYAPPQMYTRDDSSGLWMAKPVLSPGLLHLSGTDPDNQVHRSVSCAGEASMNETAQHFDHKSIDSITDMLTSHKLVSEKESLSADEFVISDGSSQVLTKERLIETTIDDVVVRDCKGLVTKSANASVPECVVEPTLVVLEVHVPSSCMLDGVQSQHFFGTGVVVYHSETMGLVVVDMKTVAVSVSDVFLSFAAFPIEIPGEVVFLHPTHNFAFVAYDPKALGNIGASAVHAAELLAEPPLCRGDTVSLVGLNKCLQTKSRKSIVTDACASLTIATSGCPHYLATNMEVIELDTAFGASFSGVLTDELGRVRALWGSFSKPKNKNLNDSSSSDDSEFTRGIPACAISKVLAKIISTAAGPPRLLHGFKQHMPLVRILEAKLHPTLLSKARNFGLSDRWIQALVKKDRVRRQVLRVECCFAGSRAHGVLEQGDMILAINKEAVTCFRDIEEACQVLDQCTNSDGMLHMTIFRQGCEIELLVGTDVRDGSGTTRAISWCGCTIQEPHLAVRAHGFLPRQSGVYVARVSKGSPASRYGLSARQWIVNINGKQTPDLDAFIRITKELEHGKFVCLRAVNLNGKRGAVTLKQDLHYWPTWEIRFDSCETLTWRRKIINALDGGAM</sequence>
<dbReference type="SUPFAM" id="SSF50494">
    <property type="entry name" value="Trypsin-like serine proteases"/>
    <property type="match status" value="1"/>
</dbReference>
<dbReference type="OrthoDB" id="4217619at2759"/>
<evidence type="ECO:0000256" key="3">
    <source>
        <dbReference type="ARBA" id="ARBA00020338"/>
    </source>
</evidence>
<dbReference type="SMART" id="SM00228">
    <property type="entry name" value="PDZ"/>
    <property type="match status" value="3"/>
</dbReference>
<keyword evidence="8" id="KW-1185">Reference proteome</keyword>
<evidence type="ECO:0000259" key="6">
    <source>
        <dbReference type="PROSITE" id="PS50106"/>
    </source>
</evidence>
<organism evidence="7 8">
    <name type="scientific">Cuscuta europaea</name>
    <name type="common">European dodder</name>
    <dbReference type="NCBI Taxonomy" id="41803"/>
    <lineage>
        <taxon>Eukaryota</taxon>
        <taxon>Viridiplantae</taxon>
        <taxon>Streptophyta</taxon>
        <taxon>Embryophyta</taxon>
        <taxon>Tracheophyta</taxon>
        <taxon>Spermatophyta</taxon>
        <taxon>Magnoliopsida</taxon>
        <taxon>eudicotyledons</taxon>
        <taxon>Gunneridae</taxon>
        <taxon>Pentapetalae</taxon>
        <taxon>asterids</taxon>
        <taxon>lamiids</taxon>
        <taxon>Solanales</taxon>
        <taxon>Convolvulaceae</taxon>
        <taxon>Cuscuteae</taxon>
        <taxon>Cuscuta</taxon>
        <taxon>Cuscuta subgen. Cuscuta</taxon>
    </lineage>
</organism>
<dbReference type="GO" id="GO:0005634">
    <property type="term" value="C:nucleus"/>
    <property type="evidence" value="ECO:0007669"/>
    <property type="project" value="UniProtKB-SubCell"/>
</dbReference>
<dbReference type="EMBL" id="CAMAPE010000048">
    <property type="protein sequence ID" value="CAH9105523.1"/>
    <property type="molecule type" value="Genomic_DNA"/>
</dbReference>
<dbReference type="InterPro" id="IPR001478">
    <property type="entry name" value="PDZ"/>
</dbReference>
<name>A0A9P1EGT6_CUSEU</name>
<proteinExistence type="predicted"/>
<keyword evidence="5" id="KW-0539">Nucleus</keyword>
<dbReference type="InterPro" id="IPR025926">
    <property type="entry name" value="PDZ-like_dom"/>
</dbReference>
<evidence type="ECO:0000256" key="2">
    <source>
        <dbReference type="ARBA" id="ARBA00004123"/>
    </source>
</evidence>
<dbReference type="AlphaFoldDB" id="A0A9P1EGT6"/>